<dbReference type="AlphaFoldDB" id="A0A7I9WBR4"/>
<protein>
    <submittedName>
        <fullName evidence="1">Uncharacterized protein</fullName>
    </submittedName>
</protein>
<accession>A0A7I9WBR4</accession>
<comment type="caution">
    <text evidence="1">The sequence shown here is derived from an EMBL/GenBank/DDBJ whole genome shotgun (WGS) entry which is preliminary data.</text>
</comment>
<reference evidence="1 2" key="1">
    <citation type="journal article" date="2019" name="Emerg. Microbes Infect.">
        <title>Comprehensive subspecies identification of 175 nontuberculous mycobacteria species based on 7547 genomic profiles.</title>
        <authorList>
            <person name="Matsumoto Y."/>
            <person name="Kinjo T."/>
            <person name="Motooka D."/>
            <person name="Nabeya D."/>
            <person name="Jung N."/>
            <person name="Uechi K."/>
            <person name="Horii T."/>
            <person name="Iida T."/>
            <person name="Fujita J."/>
            <person name="Nakamura S."/>
        </authorList>
    </citation>
    <scope>NUCLEOTIDE SEQUENCE [LARGE SCALE GENOMIC DNA]</scope>
    <source>
        <strain evidence="1 2">JCM 6377</strain>
    </source>
</reference>
<proteinExistence type="predicted"/>
<name>A0A7I9WBR4_MYCAG</name>
<gene>
    <name evidence="1" type="ORF">MAGR_66130</name>
</gene>
<dbReference type="Proteomes" id="UP000465302">
    <property type="component" value="Unassembled WGS sequence"/>
</dbReference>
<evidence type="ECO:0000313" key="2">
    <source>
        <dbReference type="Proteomes" id="UP000465302"/>
    </source>
</evidence>
<dbReference type="EMBL" id="BLKS01000003">
    <property type="protein sequence ID" value="GFG55172.1"/>
    <property type="molecule type" value="Genomic_DNA"/>
</dbReference>
<sequence>MPALVTRTASASPRWLIWCANIFSAIGERQMFPEQMKVMCKRASDISEISAISALSDTEYLA</sequence>
<organism evidence="1 2">
    <name type="scientific">Mycolicibacterium agri</name>
    <name type="common">Mycobacterium agri</name>
    <dbReference type="NCBI Taxonomy" id="36811"/>
    <lineage>
        <taxon>Bacteria</taxon>
        <taxon>Bacillati</taxon>
        <taxon>Actinomycetota</taxon>
        <taxon>Actinomycetes</taxon>
        <taxon>Mycobacteriales</taxon>
        <taxon>Mycobacteriaceae</taxon>
        <taxon>Mycolicibacterium</taxon>
    </lineage>
</organism>
<evidence type="ECO:0000313" key="1">
    <source>
        <dbReference type="EMBL" id="GFG55172.1"/>
    </source>
</evidence>